<keyword evidence="1" id="KW-0472">Membrane</keyword>
<evidence type="ECO:0000259" key="2">
    <source>
        <dbReference type="Pfam" id="PF13962"/>
    </source>
</evidence>
<keyword evidence="1" id="KW-1133">Transmembrane helix</keyword>
<dbReference type="Proteomes" id="UP000077755">
    <property type="component" value="Chromosome 1"/>
</dbReference>
<keyword evidence="1" id="KW-0812">Transmembrane</keyword>
<reference evidence="3" key="1">
    <citation type="journal article" date="2016" name="Nat. Genet.">
        <title>A high-quality carrot genome assembly provides new insights into carotenoid accumulation and asterid genome evolution.</title>
        <authorList>
            <person name="Iorizzo M."/>
            <person name="Ellison S."/>
            <person name="Senalik D."/>
            <person name="Zeng P."/>
            <person name="Satapoomin P."/>
            <person name="Huang J."/>
            <person name="Bowman M."/>
            <person name="Iovene M."/>
            <person name="Sanseverino W."/>
            <person name="Cavagnaro P."/>
            <person name="Yildiz M."/>
            <person name="Macko-Podgorni A."/>
            <person name="Moranska E."/>
            <person name="Grzebelus E."/>
            <person name="Grzebelus D."/>
            <person name="Ashrafi H."/>
            <person name="Zheng Z."/>
            <person name="Cheng S."/>
            <person name="Spooner D."/>
            <person name="Van Deynze A."/>
            <person name="Simon P."/>
        </authorList>
    </citation>
    <scope>NUCLEOTIDE SEQUENCE</scope>
    <source>
        <tissue evidence="3">Leaf</tissue>
    </source>
</reference>
<evidence type="ECO:0000313" key="3">
    <source>
        <dbReference type="EMBL" id="WOG81523.1"/>
    </source>
</evidence>
<dbReference type="Pfam" id="PF13962">
    <property type="entry name" value="PGG"/>
    <property type="match status" value="1"/>
</dbReference>
<sequence>MDIESDTNNLRSRTNAEEMDNNLLKFVSYQPERDSIGDARNTLLVVAALIVAVTFDKVTSFPDGITGIMKLFLMFNTLAFSASMAMIEFLTNGFSFERELRISIAAVTIAYGIAAASNLKEYGTESYFFVILTMLIPYLFRIIPIWLSD</sequence>
<gene>
    <name evidence="3" type="ORF">DCAR_0100673</name>
</gene>
<proteinExistence type="predicted"/>
<dbReference type="AlphaFoldDB" id="A0AAF1AFS2"/>
<feature type="transmembrane region" description="Helical" evidence="1">
    <location>
        <begin position="71"/>
        <end position="90"/>
    </location>
</feature>
<evidence type="ECO:0000256" key="1">
    <source>
        <dbReference type="SAM" id="Phobius"/>
    </source>
</evidence>
<feature type="transmembrane region" description="Helical" evidence="1">
    <location>
        <begin position="102"/>
        <end position="119"/>
    </location>
</feature>
<keyword evidence="4" id="KW-1185">Reference proteome</keyword>
<accession>A0AAF1AFS2</accession>
<evidence type="ECO:0000313" key="4">
    <source>
        <dbReference type="Proteomes" id="UP000077755"/>
    </source>
</evidence>
<organism evidence="3 4">
    <name type="scientific">Daucus carota subsp. sativus</name>
    <name type="common">Carrot</name>
    <dbReference type="NCBI Taxonomy" id="79200"/>
    <lineage>
        <taxon>Eukaryota</taxon>
        <taxon>Viridiplantae</taxon>
        <taxon>Streptophyta</taxon>
        <taxon>Embryophyta</taxon>
        <taxon>Tracheophyta</taxon>
        <taxon>Spermatophyta</taxon>
        <taxon>Magnoliopsida</taxon>
        <taxon>eudicotyledons</taxon>
        <taxon>Gunneridae</taxon>
        <taxon>Pentapetalae</taxon>
        <taxon>asterids</taxon>
        <taxon>campanulids</taxon>
        <taxon>Apiales</taxon>
        <taxon>Apiaceae</taxon>
        <taxon>Apioideae</taxon>
        <taxon>Scandiceae</taxon>
        <taxon>Daucinae</taxon>
        <taxon>Daucus</taxon>
        <taxon>Daucus sect. Daucus</taxon>
    </lineage>
</organism>
<dbReference type="EMBL" id="CP093343">
    <property type="protein sequence ID" value="WOG81523.1"/>
    <property type="molecule type" value="Genomic_DNA"/>
</dbReference>
<feature type="transmembrane region" description="Helical" evidence="1">
    <location>
        <begin position="42"/>
        <end position="59"/>
    </location>
</feature>
<dbReference type="InterPro" id="IPR026961">
    <property type="entry name" value="PGG_dom"/>
</dbReference>
<feature type="domain" description="PGG" evidence="2">
    <location>
        <begin position="37"/>
        <end position="116"/>
    </location>
</feature>
<reference evidence="3" key="2">
    <citation type="submission" date="2022-03" db="EMBL/GenBank/DDBJ databases">
        <title>Draft title - Genomic analysis of global carrot germplasm unveils the trajectory of domestication and the origin of high carotenoid orange carrot.</title>
        <authorList>
            <person name="Iorizzo M."/>
            <person name="Ellison S."/>
            <person name="Senalik D."/>
            <person name="Macko-Podgorni A."/>
            <person name="Grzebelus D."/>
            <person name="Bostan H."/>
            <person name="Rolling W."/>
            <person name="Curaba J."/>
            <person name="Simon P."/>
        </authorList>
    </citation>
    <scope>NUCLEOTIDE SEQUENCE</scope>
    <source>
        <tissue evidence="3">Leaf</tissue>
    </source>
</reference>
<protein>
    <recommendedName>
        <fullName evidence="2">PGG domain-containing protein</fullName>
    </recommendedName>
</protein>
<name>A0AAF1AFS2_DAUCS</name>
<feature type="transmembrane region" description="Helical" evidence="1">
    <location>
        <begin position="126"/>
        <end position="147"/>
    </location>
</feature>